<keyword evidence="2" id="KW-0812">Transmembrane</keyword>
<dbReference type="OrthoDB" id="3363417at2759"/>
<evidence type="ECO:0000256" key="1">
    <source>
        <dbReference type="SAM" id="MobiDB-lite"/>
    </source>
</evidence>
<name>A0A401GEW9_9APHY</name>
<feature type="compositionally biased region" description="Basic and acidic residues" evidence="1">
    <location>
        <begin position="142"/>
        <end position="157"/>
    </location>
</feature>
<sequence length="211" mass="22409">MVDFLSVPGTLWHLYLDYLWDYHSASWVASVAYTFRALAFLSIAPFVLLTLLDVASYVIARTLGVVDDTKASTSPAAAASSTPAIVIQDSSESESAPEPEPESDTPRGAFLRGALEYDGNLQLAGVGMFSPAPSEPPSPSASRRELGPHMHYSPHDVLEEEGEEGGGGGGQRDASSSGEESFAMLEPESGSEEAAEVTVRRRTRLDDADGS</sequence>
<dbReference type="EMBL" id="BFAD01000003">
    <property type="protein sequence ID" value="GBE80675.1"/>
    <property type="molecule type" value="Genomic_DNA"/>
</dbReference>
<dbReference type="AlphaFoldDB" id="A0A401GEW9"/>
<evidence type="ECO:0000313" key="3">
    <source>
        <dbReference type="EMBL" id="GBE80675.1"/>
    </source>
</evidence>
<feature type="region of interest" description="Disordered" evidence="1">
    <location>
        <begin position="125"/>
        <end position="211"/>
    </location>
</feature>
<keyword evidence="2" id="KW-1133">Transmembrane helix</keyword>
<feature type="compositionally biased region" description="Acidic residues" evidence="1">
    <location>
        <begin position="91"/>
        <end position="103"/>
    </location>
</feature>
<keyword evidence="4" id="KW-1185">Reference proteome</keyword>
<evidence type="ECO:0000313" key="4">
    <source>
        <dbReference type="Proteomes" id="UP000287166"/>
    </source>
</evidence>
<dbReference type="InParanoid" id="A0A401GEW9"/>
<evidence type="ECO:0000256" key="2">
    <source>
        <dbReference type="SAM" id="Phobius"/>
    </source>
</evidence>
<feature type="transmembrane region" description="Helical" evidence="2">
    <location>
        <begin position="27"/>
        <end position="52"/>
    </location>
</feature>
<feature type="compositionally biased region" description="Low complexity" evidence="1">
    <location>
        <begin position="71"/>
        <end position="84"/>
    </location>
</feature>
<accession>A0A401GEW9</accession>
<gene>
    <name evidence="3" type="ORF">SCP_0303940</name>
</gene>
<reference evidence="3 4" key="1">
    <citation type="journal article" date="2018" name="Sci. Rep.">
        <title>Genome sequence of the cauliflower mushroom Sparassis crispa (Hanabiratake) and its association with beneficial usage.</title>
        <authorList>
            <person name="Kiyama R."/>
            <person name="Furutani Y."/>
            <person name="Kawaguchi K."/>
            <person name="Nakanishi T."/>
        </authorList>
    </citation>
    <scope>NUCLEOTIDE SEQUENCE [LARGE SCALE GENOMIC DNA]</scope>
</reference>
<dbReference type="Proteomes" id="UP000287166">
    <property type="component" value="Unassembled WGS sequence"/>
</dbReference>
<proteinExistence type="predicted"/>
<keyword evidence="2" id="KW-0472">Membrane</keyword>
<protein>
    <submittedName>
        <fullName evidence="3">Uncharacterized protein</fullName>
    </submittedName>
</protein>
<organism evidence="3 4">
    <name type="scientific">Sparassis crispa</name>
    <dbReference type="NCBI Taxonomy" id="139825"/>
    <lineage>
        <taxon>Eukaryota</taxon>
        <taxon>Fungi</taxon>
        <taxon>Dikarya</taxon>
        <taxon>Basidiomycota</taxon>
        <taxon>Agaricomycotina</taxon>
        <taxon>Agaricomycetes</taxon>
        <taxon>Polyporales</taxon>
        <taxon>Sparassidaceae</taxon>
        <taxon>Sparassis</taxon>
    </lineage>
</organism>
<dbReference type="GeneID" id="38777592"/>
<feature type="region of interest" description="Disordered" evidence="1">
    <location>
        <begin position="71"/>
        <end position="108"/>
    </location>
</feature>
<comment type="caution">
    <text evidence="3">The sequence shown here is derived from an EMBL/GenBank/DDBJ whole genome shotgun (WGS) entry which is preliminary data.</text>
</comment>
<dbReference type="RefSeq" id="XP_027611588.1">
    <property type="nucleotide sequence ID" value="XM_027755787.1"/>
</dbReference>